<accession>A0A9J6Q843</accession>
<dbReference type="RefSeq" id="WP_271265866.1">
    <property type="nucleotide sequence ID" value="NZ_JAMGZJ010000057.1"/>
</dbReference>
<dbReference type="Proteomes" id="UP001061282">
    <property type="component" value="Unassembled WGS sequence"/>
</dbReference>
<evidence type="ECO:0000259" key="10">
    <source>
        <dbReference type="Pfam" id="PF02706"/>
    </source>
</evidence>
<evidence type="ECO:0000256" key="7">
    <source>
        <dbReference type="ARBA" id="ARBA00023136"/>
    </source>
</evidence>
<feature type="transmembrane region" description="Helical" evidence="9">
    <location>
        <begin position="424"/>
        <end position="443"/>
    </location>
</feature>
<dbReference type="InterPro" id="IPR050445">
    <property type="entry name" value="Bact_polysacc_biosynth/exp"/>
</dbReference>
<keyword evidence="8" id="KW-0175">Coiled coil</keyword>
<dbReference type="SUPFAM" id="SSF52540">
    <property type="entry name" value="P-loop containing nucleoside triphosphate hydrolases"/>
    <property type="match status" value="1"/>
</dbReference>
<evidence type="ECO:0000256" key="2">
    <source>
        <dbReference type="ARBA" id="ARBA00022475"/>
    </source>
</evidence>
<evidence type="ECO:0000256" key="4">
    <source>
        <dbReference type="ARBA" id="ARBA00022741"/>
    </source>
</evidence>
<keyword evidence="2" id="KW-1003">Cell membrane</keyword>
<evidence type="ECO:0000256" key="8">
    <source>
        <dbReference type="SAM" id="Coils"/>
    </source>
</evidence>
<feature type="coiled-coil region" evidence="8">
    <location>
        <begin position="193"/>
        <end position="220"/>
    </location>
</feature>
<keyword evidence="4" id="KW-0547">Nucleotide-binding</keyword>
<evidence type="ECO:0000256" key="9">
    <source>
        <dbReference type="SAM" id="Phobius"/>
    </source>
</evidence>
<evidence type="ECO:0000256" key="1">
    <source>
        <dbReference type="ARBA" id="ARBA00004651"/>
    </source>
</evidence>
<keyword evidence="6 9" id="KW-1133">Transmembrane helix</keyword>
<comment type="caution">
    <text evidence="11">The sequence shown here is derived from an EMBL/GenBank/DDBJ whole genome shotgun (WGS) entry which is preliminary data.</text>
</comment>
<evidence type="ECO:0000313" key="12">
    <source>
        <dbReference type="Proteomes" id="UP001061282"/>
    </source>
</evidence>
<dbReference type="AlphaFoldDB" id="A0A9J6Q843"/>
<reference evidence="11" key="1">
    <citation type="submission" date="2022-05" db="EMBL/GenBank/DDBJ databases">
        <title>Description of a novel species of Leclercia; Leclercia tamurae and the Proposal for a Novel Genus Silvania gen. nov. Containing Two Novel Species Silvania hatchlandensis sp. nov. and Silvania confinis sp. nov. Isolated from the Rhizosphere of Oak.</title>
        <authorList>
            <person name="Maddock D.W."/>
            <person name="Brady C.L."/>
            <person name="Denman S."/>
            <person name="Arnold D."/>
        </authorList>
    </citation>
    <scope>NUCLEOTIDE SEQUENCE</scope>
    <source>
        <strain evidence="11">H4N4</strain>
    </source>
</reference>
<dbReference type="Gene3D" id="3.40.50.300">
    <property type="entry name" value="P-loop containing nucleotide triphosphate hydrolases"/>
    <property type="match status" value="1"/>
</dbReference>
<dbReference type="CDD" id="cd05387">
    <property type="entry name" value="BY-kinase"/>
    <property type="match status" value="1"/>
</dbReference>
<organism evidence="11 12">
    <name type="scientific">Silvania confinis</name>
    <dbReference type="NCBI Taxonomy" id="2926470"/>
    <lineage>
        <taxon>Bacteria</taxon>
        <taxon>Pseudomonadati</taxon>
        <taxon>Pseudomonadota</taxon>
        <taxon>Gammaproteobacteria</taxon>
        <taxon>Enterobacterales</taxon>
        <taxon>Enterobacteriaceae</taxon>
        <taxon>Silvania</taxon>
    </lineage>
</organism>
<evidence type="ECO:0000256" key="5">
    <source>
        <dbReference type="ARBA" id="ARBA00022840"/>
    </source>
</evidence>
<keyword evidence="5" id="KW-0067">ATP-binding</keyword>
<protein>
    <submittedName>
        <fullName evidence="11">Wzz/FepE/Etk N-terminal domain-containing protein</fullName>
    </submittedName>
</protein>
<evidence type="ECO:0000256" key="6">
    <source>
        <dbReference type="ARBA" id="ARBA00022989"/>
    </source>
</evidence>
<keyword evidence="7 9" id="KW-0472">Membrane</keyword>
<sequence>MKLSMVESGKQRESAIAVSKFAGEIRQSLWKIVLVGIIAGAIAWALMSFMSSKYVSTATVLIKAQPDNVTPFPQVEGYDSTRNGYYETQNALMQSRVVLEQAVRTLKLDQNPAFIGTKTESASGSDSEQQRVDRALKTLQRDLTINSVRTTHLATVSYESTSPQLSADVANGVAQAFINYTLALKQQKTGKARDDNQQKLQELQQQIVKQKAALDAYLTKEGLLTFRGVDGFETEQMGIVTNRLADATQRRVAAESLYNEVRAGRSSGSVISLPSVSNHAQIQDLRIALIQANSALYELRKSYGPQHEKILQAQERIRAIQDQTGMALREQQIGLRQSYEAALADEKNYQQQLDQQKANFQKLSMKRDGYNDLKLTLDKTEEMYKVVYQRTQELTLPGSYTDADAVIYDPAVPAERPAKPNKPLLMLMVVLLVMVFYILYIVVKAAMDRSVNTLSQMQKRLGLAPLGEIRRFTGAGGRSNIRNLITNDPLNADIIHSIRTHIILHQLPLKVIAITSTEGGEGRSLLANLLANSLSFDQKTLIIDMDFFNSEGLSGELGSPKAPGVAEVLRGESAVDNVLVKINDRLDFLPRGTTTVSSLLLLSPERLKPLLATLRTRYQRIIIDAAAVNQSQDVQLISPVTDGLIFVLKAGLSSSDAIGAAIDKVTLDRGVVIGGVMNQVADKNLETKEGLRSLNHHTHELMNSTGRA</sequence>
<evidence type="ECO:0000256" key="3">
    <source>
        <dbReference type="ARBA" id="ARBA00022692"/>
    </source>
</evidence>
<dbReference type="GO" id="GO:0004713">
    <property type="term" value="F:protein tyrosine kinase activity"/>
    <property type="evidence" value="ECO:0007669"/>
    <property type="project" value="TreeGrafter"/>
</dbReference>
<evidence type="ECO:0000313" key="11">
    <source>
        <dbReference type="EMBL" id="MCU6667217.1"/>
    </source>
</evidence>
<name>A0A9J6Q843_9ENTR</name>
<feature type="coiled-coil region" evidence="8">
    <location>
        <begin position="339"/>
        <end position="366"/>
    </location>
</feature>
<dbReference type="PANTHER" id="PTHR32309:SF13">
    <property type="entry name" value="FERRIC ENTEROBACTIN TRANSPORT PROTEIN FEPE"/>
    <property type="match status" value="1"/>
</dbReference>
<dbReference type="GO" id="GO:0005886">
    <property type="term" value="C:plasma membrane"/>
    <property type="evidence" value="ECO:0007669"/>
    <property type="project" value="UniProtKB-SubCell"/>
</dbReference>
<dbReference type="EMBL" id="JAMGZJ010000057">
    <property type="protein sequence ID" value="MCU6667217.1"/>
    <property type="molecule type" value="Genomic_DNA"/>
</dbReference>
<dbReference type="InterPro" id="IPR005702">
    <property type="entry name" value="Wzc-like_C"/>
</dbReference>
<proteinExistence type="predicted"/>
<dbReference type="InterPro" id="IPR027417">
    <property type="entry name" value="P-loop_NTPase"/>
</dbReference>
<keyword evidence="12" id="KW-1185">Reference proteome</keyword>
<feature type="domain" description="Polysaccharide chain length determinant N-terminal" evidence="10">
    <location>
        <begin position="20"/>
        <end position="105"/>
    </location>
</feature>
<dbReference type="Pfam" id="PF02706">
    <property type="entry name" value="Wzz"/>
    <property type="match status" value="1"/>
</dbReference>
<gene>
    <name evidence="11" type="ORF">M8013_00380</name>
</gene>
<comment type="subcellular location">
    <subcellularLocation>
        <location evidence="1">Cell membrane</location>
        <topology evidence="1">Multi-pass membrane protein</topology>
    </subcellularLocation>
</comment>
<dbReference type="PANTHER" id="PTHR32309">
    <property type="entry name" value="TYROSINE-PROTEIN KINASE"/>
    <property type="match status" value="1"/>
</dbReference>
<feature type="transmembrane region" description="Helical" evidence="9">
    <location>
        <begin position="29"/>
        <end position="50"/>
    </location>
</feature>
<keyword evidence="3 9" id="KW-0812">Transmembrane</keyword>
<dbReference type="InterPro" id="IPR003856">
    <property type="entry name" value="LPS_length_determ_N"/>
</dbReference>